<evidence type="ECO:0000256" key="5">
    <source>
        <dbReference type="ARBA" id="ARBA00023136"/>
    </source>
</evidence>
<evidence type="ECO:0000256" key="4">
    <source>
        <dbReference type="ARBA" id="ARBA00022989"/>
    </source>
</evidence>
<dbReference type="InterPro" id="IPR011066">
    <property type="entry name" value="MscS_channel_C_sf"/>
</dbReference>
<dbReference type="InterPro" id="IPR023408">
    <property type="entry name" value="MscS_beta-dom_sf"/>
</dbReference>
<comment type="caution">
    <text evidence="8">The sequence shown here is derived from an EMBL/GenBank/DDBJ whole genome shotgun (WGS) entry which is preliminary data.</text>
</comment>
<comment type="function">
    <text evidence="6">Mechanosensitive channel that participates in the regulation of osmotic pressure changes within the cell, opening in response to stretch forces in the membrane lipid bilayer, without the need for other proteins. Contributes to normal resistance to hypoosmotic shock. Forms an ion channel of 1.0 nanosiemens conductance with a slight preference for anions.</text>
</comment>
<dbReference type="InterPro" id="IPR006685">
    <property type="entry name" value="MscS_channel_2nd"/>
</dbReference>
<dbReference type="Gene3D" id="2.30.30.60">
    <property type="match status" value="1"/>
</dbReference>
<gene>
    <name evidence="8" type="ORF">MA04_00101</name>
</gene>
<keyword evidence="6" id="KW-0406">Ion transport</keyword>
<evidence type="ECO:0000256" key="3">
    <source>
        <dbReference type="ARBA" id="ARBA00022692"/>
    </source>
</evidence>
<keyword evidence="9" id="KW-1185">Reference proteome</keyword>
<evidence type="ECO:0000256" key="2">
    <source>
        <dbReference type="ARBA" id="ARBA00022475"/>
    </source>
</evidence>
<protein>
    <recommendedName>
        <fullName evidence="6">Small-conductance mechanosensitive channel</fullName>
    </recommendedName>
</protein>
<comment type="similarity">
    <text evidence="6">Belongs to the MscS (TC 1.A.23) family.</text>
</comment>
<comment type="subunit">
    <text evidence="6">Homoheptamer.</text>
</comment>
<evidence type="ECO:0000313" key="8">
    <source>
        <dbReference type="EMBL" id="MCU5780801.1"/>
    </source>
</evidence>
<dbReference type="Proteomes" id="UP001064106">
    <property type="component" value="Unassembled WGS sequence"/>
</dbReference>
<dbReference type="SUPFAM" id="SSF50182">
    <property type="entry name" value="Sm-like ribonucleoproteins"/>
    <property type="match status" value="1"/>
</dbReference>
<dbReference type="SUPFAM" id="SSF82689">
    <property type="entry name" value="Mechanosensitive channel protein MscS (YggB), C-terminal domain"/>
    <property type="match status" value="1"/>
</dbReference>
<dbReference type="InterPro" id="IPR010920">
    <property type="entry name" value="LSM_dom_sf"/>
</dbReference>
<dbReference type="EMBL" id="ARXS01000001">
    <property type="protein sequence ID" value="MCU5780801.1"/>
    <property type="molecule type" value="Genomic_DNA"/>
</dbReference>
<keyword evidence="2" id="KW-1003">Cell membrane</keyword>
<proteinExistence type="inferred from homology"/>
<dbReference type="PANTHER" id="PTHR30221:SF1">
    <property type="entry name" value="SMALL-CONDUCTANCE MECHANOSENSITIVE CHANNEL"/>
    <property type="match status" value="1"/>
</dbReference>
<keyword evidence="3 6" id="KW-0812">Transmembrane</keyword>
<evidence type="ECO:0000259" key="7">
    <source>
        <dbReference type="Pfam" id="PF00924"/>
    </source>
</evidence>
<keyword evidence="4 6" id="KW-1133">Transmembrane helix</keyword>
<accession>A0ABT2QTF4</accession>
<keyword evidence="5 6" id="KW-0472">Membrane</keyword>
<sequence length="277" mass="30294">MNENGDIVSDLAVVIDLFNAYAILLLILGGLFLWALNWGLNRLGHSLMERLPSRRFLILQFVTLVSFLIYTLGTGALILGVLNPPREFILAAAGSLAVALGFALKDVVASLVAGLLLLFDRPFQVGDRVQFGDTYGEIVAIGLRAVRLQTLDDNLVTIPNSLFITDAVASGNAGALDMMVVSDFHVALDADLEQIEALIREVVVTSRYAYLKKPVTFAIEEVEIGNALAIRFRTKAYVLDVRYETAFRSDVVVRVTTLLKERGIPRPRILCGCQQGG</sequence>
<reference evidence="8" key="1">
    <citation type="submission" date="2012-09" db="EMBL/GenBank/DDBJ databases">
        <title>Genome Sequence of alkane-degrading Bacterium Alcanivorax balearicus MACL04.</title>
        <authorList>
            <person name="Lai Q."/>
            <person name="Shao Z."/>
        </authorList>
    </citation>
    <scope>NUCLEOTIDE SEQUENCE</scope>
    <source>
        <strain evidence="8">MACL04</strain>
    </source>
</reference>
<keyword evidence="6" id="KW-0997">Cell inner membrane</keyword>
<dbReference type="PANTHER" id="PTHR30221">
    <property type="entry name" value="SMALL-CONDUCTANCE MECHANOSENSITIVE CHANNEL"/>
    <property type="match status" value="1"/>
</dbReference>
<keyword evidence="6" id="KW-0813">Transport</keyword>
<comment type="caution">
    <text evidence="6">Lacks conserved residue(s) required for the propagation of feature annotation.</text>
</comment>
<dbReference type="InterPro" id="IPR045275">
    <property type="entry name" value="MscS_archaea/bacteria_type"/>
</dbReference>
<dbReference type="Gene3D" id="1.10.287.1260">
    <property type="match status" value="1"/>
</dbReference>
<feature type="transmembrane region" description="Helical" evidence="6">
    <location>
        <begin position="61"/>
        <end position="82"/>
    </location>
</feature>
<evidence type="ECO:0000313" key="9">
    <source>
        <dbReference type="Proteomes" id="UP001064106"/>
    </source>
</evidence>
<feature type="transmembrane region" description="Helical" evidence="6">
    <location>
        <begin position="20"/>
        <end position="40"/>
    </location>
</feature>
<name>A0ABT2QTF4_9GAMM</name>
<dbReference type="RefSeq" id="WP_262459075.1">
    <property type="nucleotide sequence ID" value="NZ_ARXS01000001.1"/>
</dbReference>
<keyword evidence="6" id="KW-0407">Ion channel</keyword>
<feature type="domain" description="Mechanosensitive ion channel MscS" evidence="7">
    <location>
        <begin position="106"/>
        <end position="168"/>
    </location>
</feature>
<organism evidence="8 9">
    <name type="scientific">Alloalcanivorax balearicus MACL04</name>
    <dbReference type="NCBI Taxonomy" id="1177182"/>
    <lineage>
        <taxon>Bacteria</taxon>
        <taxon>Pseudomonadati</taxon>
        <taxon>Pseudomonadota</taxon>
        <taxon>Gammaproteobacteria</taxon>
        <taxon>Oceanospirillales</taxon>
        <taxon>Alcanivoracaceae</taxon>
        <taxon>Alloalcanivorax</taxon>
    </lineage>
</organism>
<feature type="transmembrane region" description="Helical" evidence="6">
    <location>
        <begin position="88"/>
        <end position="119"/>
    </location>
</feature>
<evidence type="ECO:0000256" key="1">
    <source>
        <dbReference type="ARBA" id="ARBA00004651"/>
    </source>
</evidence>
<evidence type="ECO:0000256" key="6">
    <source>
        <dbReference type="RuleBase" id="RU369025"/>
    </source>
</evidence>
<dbReference type="Pfam" id="PF00924">
    <property type="entry name" value="MS_channel_2nd"/>
    <property type="match status" value="1"/>
</dbReference>
<comment type="subcellular location">
    <subcellularLocation>
        <location evidence="6">Cell inner membrane</location>
        <topology evidence="6">Multi-pass membrane protein</topology>
    </subcellularLocation>
    <subcellularLocation>
        <location evidence="1">Cell membrane</location>
        <topology evidence="1">Multi-pass membrane protein</topology>
    </subcellularLocation>
</comment>